<dbReference type="STRING" id="135651.G0N5U0"/>
<evidence type="ECO:0000313" key="7">
    <source>
        <dbReference type="Proteomes" id="UP000008068"/>
    </source>
</evidence>
<evidence type="ECO:0000256" key="3">
    <source>
        <dbReference type="ARBA" id="ARBA00023157"/>
    </source>
</evidence>
<dbReference type="Pfam" id="PF12662">
    <property type="entry name" value="cEGF"/>
    <property type="match status" value="1"/>
</dbReference>
<evidence type="ECO:0000259" key="5">
    <source>
        <dbReference type="PROSITE" id="PS50026"/>
    </source>
</evidence>
<dbReference type="PROSITE" id="PS00022">
    <property type="entry name" value="EGF_1"/>
    <property type="match status" value="1"/>
</dbReference>
<dbReference type="SMART" id="SM00179">
    <property type="entry name" value="EGF_CA"/>
    <property type="match status" value="1"/>
</dbReference>
<dbReference type="Proteomes" id="UP000008068">
    <property type="component" value="Unassembled WGS sequence"/>
</dbReference>
<evidence type="ECO:0000256" key="4">
    <source>
        <dbReference type="PROSITE-ProRule" id="PRU00076"/>
    </source>
</evidence>
<evidence type="ECO:0000313" key="6">
    <source>
        <dbReference type="EMBL" id="EGT53440.1"/>
    </source>
</evidence>
<dbReference type="Gene3D" id="2.10.25.10">
    <property type="entry name" value="Laminin"/>
    <property type="match status" value="2"/>
</dbReference>
<comment type="caution">
    <text evidence="4">Lacks conserved residue(s) required for the propagation of feature annotation.</text>
</comment>
<feature type="domain" description="EGF-like" evidence="5">
    <location>
        <begin position="114"/>
        <end position="150"/>
    </location>
</feature>
<dbReference type="AlphaFoldDB" id="G0N5U0"/>
<dbReference type="GO" id="GO:0005509">
    <property type="term" value="F:calcium ion binding"/>
    <property type="evidence" value="ECO:0007669"/>
    <property type="project" value="InterPro"/>
</dbReference>
<dbReference type="InterPro" id="IPR001881">
    <property type="entry name" value="EGF-like_Ca-bd_dom"/>
</dbReference>
<dbReference type="PROSITE" id="PS50026">
    <property type="entry name" value="EGF_3"/>
    <property type="match status" value="1"/>
</dbReference>
<dbReference type="PANTHER" id="PTHR24034:SF200">
    <property type="entry name" value="EGF-LIKE AND EMI DOMAIN-CONTAINING PROTEIN 1"/>
    <property type="match status" value="1"/>
</dbReference>
<dbReference type="PANTHER" id="PTHR24034">
    <property type="entry name" value="EGF-LIKE DOMAIN-CONTAINING PROTEIN"/>
    <property type="match status" value="1"/>
</dbReference>
<dbReference type="EMBL" id="GL379841">
    <property type="protein sequence ID" value="EGT53440.1"/>
    <property type="molecule type" value="Genomic_DNA"/>
</dbReference>
<dbReference type="SUPFAM" id="SSF57196">
    <property type="entry name" value="EGF/Laminin"/>
    <property type="match status" value="1"/>
</dbReference>
<keyword evidence="3 4" id="KW-1015">Disulfide bond</keyword>
<organism evidence="7">
    <name type="scientific">Caenorhabditis brenneri</name>
    <name type="common">Nematode worm</name>
    <dbReference type="NCBI Taxonomy" id="135651"/>
    <lineage>
        <taxon>Eukaryota</taxon>
        <taxon>Metazoa</taxon>
        <taxon>Ecdysozoa</taxon>
        <taxon>Nematoda</taxon>
        <taxon>Chromadorea</taxon>
        <taxon>Rhabditida</taxon>
        <taxon>Rhabditina</taxon>
        <taxon>Rhabditomorpha</taxon>
        <taxon>Rhabditoidea</taxon>
        <taxon>Rhabditidae</taxon>
        <taxon>Peloderinae</taxon>
        <taxon>Caenorhabditis</taxon>
    </lineage>
</organism>
<dbReference type="SUPFAM" id="SSF57184">
    <property type="entry name" value="Growth factor receptor domain"/>
    <property type="match status" value="1"/>
</dbReference>
<evidence type="ECO:0000256" key="1">
    <source>
        <dbReference type="ARBA" id="ARBA00022536"/>
    </source>
</evidence>
<protein>
    <recommendedName>
        <fullName evidence="5">EGF-like domain-containing protein</fullName>
    </recommendedName>
</protein>
<dbReference type="InterPro" id="IPR026823">
    <property type="entry name" value="cEGF"/>
</dbReference>
<dbReference type="CDD" id="cd00054">
    <property type="entry name" value="EGF_CA"/>
    <property type="match status" value="1"/>
</dbReference>
<reference evidence="7" key="1">
    <citation type="submission" date="2011-07" db="EMBL/GenBank/DDBJ databases">
        <authorList>
            <consortium name="Caenorhabditis brenneri Sequencing and Analysis Consortium"/>
            <person name="Wilson R.K."/>
        </authorList>
    </citation>
    <scope>NUCLEOTIDE SEQUENCE [LARGE SCALE GENOMIC DNA]</scope>
    <source>
        <strain evidence="7">PB2801</strain>
    </source>
</reference>
<dbReference type="OrthoDB" id="6286622at2759"/>
<keyword evidence="2" id="KW-0677">Repeat</keyword>
<dbReference type="InterPro" id="IPR050751">
    <property type="entry name" value="ECM_structural_protein"/>
</dbReference>
<gene>
    <name evidence="6" type="ORF">CAEBREN_08504</name>
</gene>
<dbReference type="eggNOG" id="KOG1218">
    <property type="taxonomic scope" value="Eukaryota"/>
</dbReference>
<feature type="disulfide bond" evidence="4">
    <location>
        <begin position="140"/>
        <end position="149"/>
    </location>
</feature>
<accession>G0N5U0</accession>
<dbReference type="InParanoid" id="G0N5U0"/>
<dbReference type="HOGENOM" id="CLU_1533930_0_0_1"/>
<evidence type="ECO:0000256" key="2">
    <source>
        <dbReference type="ARBA" id="ARBA00022737"/>
    </source>
</evidence>
<keyword evidence="1 4" id="KW-0245">EGF-like domain</keyword>
<name>G0N5U0_CAEBE</name>
<dbReference type="InterPro" id="IPR009030">
    <property type="entry name" value="Growth_fac_rcpt_cys_sf"/>
</dbReference>
<dbReference type="InterPro" id="IPR000742">
    <property type="entry name" value="EGF"/>
</dbReference>
<sequence>MSMNYVHSDGTVLNGATVKTEPVVTGRQVVASVYQDGVQIVRPICHNGELVFHRRATTMSKFVSVHKDSQELSVNMTSPNAPPTMVAVNNQEGGYMCSCEPGFEFAEDGHSCHDINECLINNAGCAQLCKNRKGSRRCQCFAGFYGSQCDLKCRMDCSNGRCDPIFGYCTCPDGL</sequence>
<keyword evidence="7" id="KW-1185">Reference proteome</keyword>
<proteinExistence type="predicted"/>